<dbReference type="RefSeq" id="WP_273616070.1">
    <property type="nucleotide sequence ID" value="NZ_CP117416.1"/>
</dbReference>
<dbReference type="KEGG" id="pka:PQ456_10465"/>
<dbReference type="PROSITE" id="PS51257">
    <property type="entry name" value="PROKAR_LIPOPROTEIN"/>
    <property type="match status" value="1"/>
</dbReference>
<keyword evidence="2" id="KW-0732">Signal</keyword>
<protein>
    <recommendedName>
        <fullName evidence="5">DUF4352 domain-containing protein</fullName>
    </recommendedName>
</protein>
<evidence type="ECO:0000256" key="1">
    <source>
        <dbReference type="SAM" id="MobiDB-lite"/>
    </source>
</evidence>
<dbReference type="AlphaFoldDB" id="A0AAX3M6U1"/>
<sequence length="204" mass="21489">MNRLSKSLLGGALVLLFLIISACSGNSTQQPSSTDNGTTEQSPTESATPSTEGSTDKPATGTDSATGTDGTSSSTEDATGTTDSGSESVPAAKPELTPANEGQVDITIVQQGPGQFFVRLNEFPEGYLVSNLDWTGPGYSEAATFDEAVKNGQEGNNGFYASSDHRNFGFIYDGRIAGEEGKFTLTFRNQAGDELTWYKDLTLQ</sequence>
<feature type="compositionally biased region" description="Low complexity" evidence="1">
    <location>
        <begin position="59"/>
        <end position="86"/>
    </location>
</feature>
<gene>
    <name evidence="3" type="ORF">PQ456_10465</name>
</gene>
<organism evidence="3 4">
    <name type="scientific">Paenibacillus kyungheensis</name>
    <dbReference type="NCBI Taxonomy" id="1452732"/>
    <lineage>
        <taxon>Bacteria</taxon>
        <taxon>Bacillati</taxon>
        <taxon>Bacillota</taxon>
        <taxon>Bacilli</taxon>
        <taxon>Bacillales</taxon>
        <taxon>Paenibacillaceae</taxon>
        <taxon>Paenibacillus</taxon>
    </lineage>
</organism>
<keyword evidence="4" id="KW-1185">Reference proteome</keyword>
<feature type="compositionally biased region" description="Polar residues" evidence="1">
    <location>
        <begin position="26"/>
        <end position="53"/>
    </location>
</feature>
<proteinExistence type="predicted"/>
<evidence type="ECO:0000313" key="3">
    <source>
        <dbReference type="EMBL" id="WCT57911.1"/>
    </source>
</evidence>
<feature type="signal peptide" evidence="2">
    <location>
        <begin position="1"/>
        <end position="22"/>
    </location>
</feature>
<dbReference type="Proteomes" id="UP001220509">
    <property type="component" value="Chromosome"/>
</dbReference>
<evidence type="ECO:0000256" key="2">
    <source>
        <dbReference type="SAM" id="SignalP"/>
    </source>
</evidence>
<evidence type="ECO:0000313" key="4">
    <source>
        <dbReference type="Proteomes" id="UP001220509"/>
    </source>
</evidence>
<feature type="region of interest" description="Disordered" evidence="1">
    <location>
        <begin position="26"/>
        <end position="102"/>
    </location>
</feature>
<feature type="chain" id="PRO_5043769032" description="DUF4352 domain-containing protein" evidence="2">
    <location>
        <begin position="23"/>
        <end position="204"/>
    </location>
</feature>
<accession>A0AAX3M6U1</accession>
<evidence type="ECO:0008006" key="5">
    <source>
        <dbReference type="Google" id="ProtNLM"/>
    </source>
</evidence>
<name>A0AAX3M6U1_9BACL</name>
<dbReference type="EMBL" id="CP117416">
    <property type="protein sequence ID" value="WCT57911.1"/>
    <property type="molecule type" value="Genomic_DNA"/>
</dbReference>
<reference evidence="3 4" key="1">
    <citation type="submission" date="2023-02" db="EMBL/GenBank/DDBJ databases">
        <title>Genome sequence of Paenibacillus kyungheensis KACC 18744.</title>
        <authorList>
            <person name="Kim S."/>
            <person name="Heo J."/>
            <person name="Kwon S.-W."/>
        </authorList>
    </citation>
    <scope>NUCLEOTIDE SEQUENCE [LARGE SCALE GENOMIC DNA]</scope>
    <source>
        <strain evidence="3 4">KACC 18744</strain>
    </source>
</reference>